<evidence type="ECO:0000256" key="3">
    <source>
        <dbReference type="SAM" id="Phobius"/>
    </source>
</evidence>
<evidence type="ECO:0000256" key="4">
    <source>
        <dbReference type="SAM" id="SignalP"/>
    </source>
</evidence>
<feature type="compositionally biased region" description="Low complexity" evidence="2">
    <location>
        <begin position="859"/>
        <end position="873"/>
    </location>
</feature>
<proteinExistence type="predicted"/>
<dbReference type="InterPro" id="IPR018247">
    <property type="entry name" value="EF_Hand_1_Ca_BS"/>
</dbReference>
<reference evidence="7" key="3">
    <citation type="submission" date="2016-03" db="UniProtKB">
        <authorList>
            <consortium name="EnsemblProtists"/>
        </authorList>
    </citation>
    <scope>IDENTIFICATION</scope>
</reference>
<dbReference type="SUPFAM" id="SSF47473">
    <property type="entry name" value="EF-hand"/>
    <property type="match status" value="1"/>
</dbReference>
<dbReference type="GeneID" id="17300925"/>
<feature type="transmembrane region" description="Helical" evidence="3">
    <location>
        <begin position="424"/>
        <end position="444"/>
    </location>
</feature>
<accession>L1J754</accession>
<dbReference type="InterPro" id="IPR011992">
    <property type="entry name" value="EF-hand-dom_pair"/>
</dbReference>
<feature type="transmembrane region" description="Helical" evidence="3">
    <location>
        <begin position="464"/>
        <end position="482"/>
    </location>
</feature>
<dbReference type="RefSeq" id="XP_005831321.1">
    <property type="nucleotide sequence ID" value="XM_005831264.1"/>
</dbReference>
<keyword evidence="3" id="KW-0472">Membrane</keyword>
<feature type="chain" id="PRO_5008771045" description="EF-hand domain-containing protein" evidence="4">
    <location>
        <begin position="23"/>
        <end position="879"/>
    </location>
</feature>
<evidence type="ECO:0000313" key="6">
    <source>
        <dbReference type="EMBL" id="EKX44341.1"/>
    </source>
</evidence>
<dbReference type="GO" id="GO:0005509">
    <property type="term" value="F:calcium ion binding"/>
    <property type="evidence" value="ECO:0007669"/>
    <property type="project" value="InterPro"/>
</dbReference>
<feature type="region of interest" description="Disordered" evidence="2">
    <location>
        <begin position="694"/>
        <end position="716"/>
    </location>
</feature>
<dbReference type="InterPro" id="IPR002048">
    <property type="entry name" value="EF_hand_dom"/>
</dbReference>
<keyword evidence="4" id="KW-0732">Signal</keyword>
<feature type="domain" description="EF-hand" evidence="5">
    <location>
        <begin position="601"/>
        <end position="636"/>
    </location>
</feature>
<keyword evidence="3" id="KW-0812">Transmembrane</keyword>
<dbReference type="PROSITE" id="PS50222">
    <property type="entry name" value="EF_HAND_2"/>
    <property type="match status" value="1"/>
</dbReference>
<protein>
    <recommendedName>
        <fullName evidence="5">EF-hand domain-containing protein</fullName>
    </recommendedName>
</protein>
<name>L1J754_GUITC</name>
<feature type="transmembrane region" description="Helical" evidence="3">
    <location>
        <begin position="537"/>
        <end position="558"/>
    </location>
</feature>
<evidence type="ECO:0000256" key="1">
    <source>
        <dbReference type="ARBA" id="ARBA00022837"/>
    </source>
</evidence>
<feature type="transmembrane region" description="Helical" evidence="3">
    <location>
        <begin position="494"/>
        <end position="516"/>
    </location>
</feature>
<organism evidence="6">
    <name type="scientific">Guillardia theta (strain CCMP2712)</name>
    <name type="common">Cryptophyte</name>
    <dbReference type="NCBI Taxonomy" id="905079"/>
    <lineage>
        <taxon>Eukaryota</taxon>
        <taxon>Cryptophyceae</taxon>
        <taxon>Pyrenomonadales</taxon>
        <taxon>Geminigeraceae</taxon>
        <taxon>Guillardia</taxon>
    </lineage>
</organism>
<keyword evidence="3" id="KW-1133">Transmembrane helix</keyword>
<feature type="transmembrane region" description="Helical" evidence="3">
    <location>
        <begin position="578"/>
        <end position="599"/>
    </location>
</feature>
<dbReference type="KEGG" id="gtt:GUITHDRAFT_139884"/>
<evidence type="ECO:0000259" key="5">
    <source>
        <dbReference type="PROSITE" id="PS50222"/>
    </source>
</evidence>
<keyword evidence="1" id="KW-0106">Calcium</keyword>
<evidence type="ECO:0000313" key="8">
    <source>
        <dbReference type="Proteomes" id="UP000011087"/>
    </source>
</evidence>
<gene>
    <name evidence="6" type="ORF">GUITHDRAFT_139884</name>
</gene>
<dbReference type="EMBL" id="JH993005">
    <property type="protein sequence ID" value="EKX44341.1"/>
    <property type="molecule type" value="Genomic_DNA"/>
</dbReference>
<dbReference type="HOGENOM" id="CLU_327466_0_0_1"/>
<dbReference type="Gene3D" id="1.10.238.10">
    <property type="entry name" value="EF-hand"/>
    <property type="match status" value="1"/>
</dbReference>
<dbReference type="AlphaFoldDB" id="L1J754"/>
<feature type="region of interest" description="Disordered" evidence="2">
    <location>
        <begin position="845"/>
        <end position="879"/>
    </location>
</feature>
<dbReference type="EnsemblProtists" id="EKX44341">
    <property type="protein sequence ID" value="EKX44341"/>
    <property type="gene ID" value="GUITHDRAFT_139884"/>
</dbReference>
<dbReference type="PaxDb" id="55529-EKX44341"/>
<dbReference type="Proteomes" id="UP000011087">
    <property type="component" value="Unassembled WGS sequence"/>
</dbReference>
<reference evidence="8" key="2">
    <citation type="submission" date="2012-11" db="EMBL/GenBank/DDBJ databases">
        <authorList>
            <person name="Kuo A."/>
            <person name="Curtis B.A."/>
            <person name="Tanifuji G."/>
            <person name="Burki F."/>
            <person name="Gruber A."/>
            <person name="Irimia M."/>
            <person name="Maruyama S."/>
            <person name="Arias M.C."/>
            <person name="Ball S.G."/>
            <person name="Gile G.H."/>
            <person name="Hirakawa Y."/>
            <person name="Hopkins J.F."/>
            <person name="Rensing S.A."/>
            <person name="Schmutz J."/>
            <person name="Symeonidi A."/>
            <person name="Elias M."/>
            <person name="Eveleigh R.J."/>
            <person name="Herman E.K."/>
            <person name="Klute M.J."/>
            <person name="Nakayama T."/>
            <person name="Obornik M."/>
            <person name="Reyes-Prieto A."/>
            <person name="Armbrust E.V."/>
            <person name="Aves S.J."/>
            <person name="Beiko R.G."/>
            <person name="Coutinho P."/>
            <person name="Dacks J.B."/>
            <person name="Durnford D.G."/>
            <person name="Fast N.M."/>
            <person name="Green B.R."/>
            <person name="Grisdale C."/>
            <person name="Hempe F."/>
            <person name="Henrissat B."/>
            <person name="Hoppner M.P."/>
            <person name="Ishida K.-I."/>
            <person name="Kim E."/>
            <person name="Koreny L."/>
            <person name="Kroth P.G."/>
            <person name="Liu Y."/>
            <person name="Malik S.-B."/>
            <person name="Maier U.G."/>
            <person name="McRose D."/>
            <person name="Mock T."/>
            <person name="Neilson J.A."/>
            <person name="Onodera N.T."/>
            <person name="Poole A.M."/>
            <person name="Pritham E.J."/>
            <person name="Richards T.A."/>
            <person name="Rocap G."/>
            <person name="Roy S.W."/>
            <person name="Sarai C."/>
            <person name="Schaack S."/>
            <person name="Shirato S."/>
            <person name="Slamovits C.H."/>
            <person name="Spencer D.F."/>
            <person name="Suzuki S."/>
            <person name="Worden A.Z."/>
            <person name="Zauner S."/>
            <person name="Barry K."/>
            <person name="Bell C."/>
            <person name="Bharti A.K."/>
            <person name="Crow J.A."/>
            <person name="Grimwood J."/>
            <person name="Kramer R."/>
            <person name="Lindquist E."/>
            <person name="Lucas S."/>
            <person name="Salamov A."/>
            <person name="McFadden G.I."/>
            <person name="Lane C.E."/>
            <person name="Keeling P.J."/>
            <person name="Gray M.W."/>
            <person name="Grigoriev I.V."/>
            <person name="Archibald J.M."/>
        </authorList>
    </citation>
    <scope>NUCLEOTIDE SEQUENCE</scope>
    <source>
        <strain evidence="8">CCMP2712</strain>
    </source>
</reference>
<sequence length="879" mass="97606">MPSAQLFLLLCSSLLCFHRALSAPCSSPALRGDPGFTSPTTQNAPVYRAAYESFEKVPFSEAKFLACGETSKGYQLKEEEGDDTQARMEQEEDVLVALANFGTNLQCKYCLMQGCGYCFVSKKLVGESSWDLLFPGNLSHTNVSISNRSQCFYDPGGYLCSSRLETDSCSEHVPRYIDNVDDCYGGQQRNDIAYLGSLCAPKIAPQMLIPLRDSVISVVISDLRIDLTAHTFDSSVTFSLSWSDRRLADSFLNPCGSDWMQVEREVCGACDEVIFATALGSRSSAGACKCRGGGLVWNAVSAMDGRVFSNAVRMDRCATLQSDYQAANQSITRTFVCQGKFSMKLIPTDLNVSSAGKLDVVMSLSLSSRSTYGLRLSVDSSRVSSPSLPLAGFQLRRSIPALNQSSMTRWDSPILLLGFDDFQLWFPIFASFFPVLLSWCTFLLPPTQIDPRTRKDQQLSPILVDRILACFLALPCILQAAWRKEGESVPTDPIIVNMTMTLLLLLHAFVVTCLLLKRMAEGFPSRRQQDYNKRILLIVDLVDLSVRAAFPVLHLGILQRSLIVYFDQSHQVIAGSNAFLALSVLWYVSVNVLLLRSYFKQKQEDLRLLFELFDTDHGGTLSVSELDVALSNYGYEPFEKAEVMQMLLGGEWHKRLEAEVPLPTFLNVMGSPWVSLSMWLMSGKGARRRAEESLNQLNESKQEEEEEEQEQSSVKEGERVIVLPPVLHNFGREELERLESHLISKRAAGKIVKEVIESSTQRTTEALRTLHVVEQLNFLPTRSPASTFAAGKQLVRGNAALSIDRGWAPKNTVNLVRTIEPARKEDLEAVKGRIVDSLLDMGKEAERWRGGRSKGARETTSAGDDSSSVSSYGSEEETS</sequence>
<dbReference type="PROSITE" id="PS00018">
    <property type="entry name" value="EF_HAND_1"/>
    <property type="match status" value="1"/>
</dbReference>
<reference evidence="6 8" key="1">
    <citation type="journal article" date="2012" name="Nature">
        <title>Algal genomes reveal evolutionary mosaicism and the fate of nucleomorphs.</title>
        <authorList>
            <consortium name="DOE Joint Genome Institute"/>
            <person name="Curtis B.A."/>
            <person name="Tanifuji G."/>
            <person name="Burki F."/>
            <person name="Gruber A."/>
            <person name="Irimia M."/>
            <person name="Maruyama S."/>
            <person name="Arias M.C."/>
            <person name="Ball S.G."/>
            <person name="Gile G.H."/>
            <person name="Hirakawa Y."/>
            <person name="Hopkins J.F."/>
            <person name="Kuo A."/>
            <person name="Rensing S.A."/>
            <person name="Schmutz J."/>
            <person name="Symeonidi A."/>
            <person name="Elias M."/>
            <person name="Eveleigh R.J."/>
            <person name="Herman E.K."/>
            <person name="Klute M.J."/>
            <person name="Nakayama T."/>
            <person name="Obornik M."/>
            <person name="Reyes-Prieto A."/>
            <person name="Armbrust E.V."/>
            <person name="Aves S.J."/>
            <person name="Beiko R.G."/>
            <person name="Coutinho P."/>
            <person name="Dacks J.B."/>
            <person name="Durnford D.G."/>
            <person name="Fast N.M."/>
            <person name="Green B.R."/>
            <person name="Grisdale C.J."/>
            <person name="Hempel F."/>
            <person name="Henrissat B."/>
            <person name="Hoppner M.P."/>
            <person name="Ishida K."/>
            <person name="Kim E."/>
            <person name="Koreny L."/>
            <person name="Kroth P.G."/>
            <person name="Liu Y."/>
            <person name="Malik S.B."/>
            <person name="Maier U.G."/>
            <person name="McRose D."/>
            <person name="Mock T."/>
            <person name="Neilson J.A."/>
            <person name="Onodera N.T."/>
            <person name="Poole A.M."/>
            <person name="Pritham E.J."/>
            <person name="Richards T.A."/>
            <person name="Rocap G."/>
            <person name="Roy S.W."/>
            <person name="Sarai C."/>
            <person name="Schaack S."/>
            <person name="Shirato S."/>
            <person name="Slamovits C.H."/>
            <person name="Spencer D.F."/>
            <person name="Suzuki S."/>
            <person name="Worden A.Z."/>
            <person name="Zauner S."/>
            <person name="Barry K."/>
            <person name="Bell C."/>
            <person name="Bharti A.K."/>
            <person name="Crow J.A."/>
            <person name="Grimwood J."/>
            <person name="Kramer R."/>
            <person name="Lindquist E."/>
            <person name="Lucas S."/>
            <person name="Salamov A."/>
            <person name="McFadden G.I."/>
            <person name="Lane C.E."/>
            <person name="Keeling P.J."/>
            <person name="Gray M.W."/>
            <person name="Grigoriev I.V."/>
            <person name="Archibald J.M."/>
        </authorList>
    </citation>
    <scope>NUCLEOTIDE SEQUENCE</scope>
    <source>
        <strain evidence="6 8">CCMP2712</strain>
    </source>
</reference>
<evidence type="ECO:0000313" key="7">
    <source>
        <dbReference type="EnsemblProtists" id="EKX44341"/>
    </source>
</evidence>
<keyword evidence="8" id="KW-1185">Reference proteome</keyword>
<evidence type="ECO:0000256" key="2">
    <source>
        <dbReference type="SAM" id="MobiDB-lite"/>
    </source>
</evidence>
<feature type="signal peptide" evidence="4">
    <location>
        <begin position="1"/>
        <end position="22"/>
    </location>
</feature>